<accession>A0A1G7QBJ4</accession>
<reference evidence="2 3" key="1">
    <citation type="submission" date="2016-10" db="EMBL/GenBank/DDBJ databases">
        <authorList>
            <person name="de Groot N.N."/>
        </authorList>
    </citation>
    <scope>NUCLEOTIDE SEQUENCE [LARGE SCALE GENOMIC DNA]</scope>
    <source>
        <strain evidence="2 3">R5</strain>
    </source>
</reference>
<keyword evidence="1" id="KW-0812">Transmembrane</keyword>
<keyword evidence="1" id="KW-1133">Transmembrane helix</keyword>
<evidence type="ECO:0000313" key="2">
    <source>
        <dbReference type="EMBL" id="SDF95299.1"/>
    </source>
</evidence>
<organism evidence="2 3">
    <name type="scientific">Bradyrhizobium brasilense</name>
    <dbReference type="NCBI Taxonomy" id="1419277"/>
    <lineage>
        <taxon>Bacteria</taxon>
        <taxon>Pseudomonadati</taxon>
        <taxon>Pseudomonadota</taxon>
        <taxon>Alphaproteobacteria</taxon>
        <taxon>Hyphomicrobiales</taxon>
        <taxon>Nitrobacteraceae</taxon>
        <taxon>Bradyrhizobium</taxon>
    </lineage>
</organism>
<dbReference type="Proteomes" id="UP000199245">
    <property type="component" value="Unassembled WGS sequence"/>
</dbReference>
<keyword evidence="1" id="KW-0472">Membrane</keyword>
<evidence type="ECO:0000256" key="1">
    <source>
        <dbReference type="SAM" id="Phobius"/>
    </source>
</evidence>
<sequence length="91" mass="9848">MLTALRLTLWTVLTALWPIYSMLMGGLAVLTFLGGLLFGGIWLFAPNPAPFVGEAALYVLPVSLVASVLNVAYGALVFALEPKDRVTFYQD</sequence>
<feature type="transmembrane region" description="Helical" evidence="1">
    <location>
        <begin position="57"/>
        <end position="80"/>
    </location>
</feature>
<dbReference type="EMBL" id="FMZW01000093">
    <property type="protein sequence ID" value="SDF95299.1"/>
    <property type="molecule type" value="Genomic_DNA"/>
</dbReference>
<evidence type="ECO:0000313" key="3">
    <source>
        <dbReference type="Proteomes" id="UP000199245"/>
    </source>
</evidence>
<feature type="transmembrane region" description="Helical" evidence="1">
    <location>
        <begin position="20"/>
        <end position="45"/>
    </location>
</feature>
<dbReference type="RefSeq" id="WP_092090538.1">
    <property type="nucleotide sequence ID" value="NZ_FMZW01000093.1"/>
</dbReference>
<name>A0A1G7QBJ4_9BRAD</name>
<proteinExistence type="predicted"/>
<gene>
    <name evidence="2" type="ORF">SAMN05216337_109315</name>
</gene>
<protein>
    <submittedName>
        <fullName evidence="2">Uncharacterized protein</fullName>
    </submittedName>
</protein>
<dbReference type="AlphaFoldDB" id="A0A1G7QBJ4"/>